<dbReference type="AlphaFoldDB" id="A0A0K2VQA6"/>
<proteinExistence type="predicted"/>
<accession>A0A0K2VQA6</accession>
<gene>
    <name evidence="1" type="ORF">MPL1032_130089</name>
</gene>
<organism evidence="1 2">
    <name type="scientific">Mesorhizobium plurifarium</name>
    <dbReference type="NCBI Taxonomy" id="69974"/>
    <lineage>
        <taxon>Bacteria</taxon>
        <taxon>Pseudomonadati</taxon>
        <taxon>Pseudomonadota</taxon>
        <taxon>Alphaproteobacteria</taxon>
        <taxon>Hyphomicrobiales</taxon>
        <taxon>Phyllobacteriaceae</taxon>
        <taxon>Mesorhizobium</taxon>
    </lineage>
</organism>
<sequence length="36" mass="3849">MAGLDDASKHKNTQLIEEFLNLAVFRNGTIAGVSST</sequence>
<dbReference type="Proteomes" id="UP000182888">
    <property type="component" value="Unassembled WGS sequence"/>
</dbReference>
<dbReference type="EMBL" id="CCND01000005">
    <property type="protein sequence ID" value="CDX51011.1"/>
    <property type="molecule type" value="Genomic_DNA"/>
</dbReference>
<reference evidence="2" key="1">
    <citation type="submission" date="2014-08" db="EMBL/GenBank/DDBJ databases">
        <authorList>
            <person name="Edwards T."/>
        </authorList>
    </citation>
    <scope>NUCLEOTIDE SEQUENCE [LARGE SCALE GENOMIC DNA]</scope>
</reference>
<evidence type="ECO:0000313" key="2">
    <source>
        <dbReference type="Proteomes" id="UP000182888"/>
    </source>
</evidence>
<evidence type="ECO:0000313" key="1">
    <source>
        <dbReference type="EMBL" id="CDX51011.1"/>
    </source>
</evidence>
<protein>
    <submittedName>
        <fullName evidence="1">Uncharacterized protein</fullName>
    </submittedName>
</protein>
<name>A0A0K2VQA6_MESPL</name>